<dbReference type="OrthoDB" id="1487578at2759"/>
<dbReference type="Pfam" id="PF20430">
    <property type="entry name" value="Eplus_motif"/>
    <property type="match status" value="1"/>
</dbReference>
<evidence type="ECO:0000256" key="1">
    <source>
        <dbReference type="ARBA" id="ARBA00022737"/>
    </source>
</evidence>
<dbReference type="InterPro" id="IPR046849">
    <property type="entry name" value="E2_motif"/>
</dbReference>
<dbReference type="GO" id="GO:0003723">
    <property type="term" value="F:RNA binding"/>
    <property type="evidence" value="ECO:0007669"/>
    <property type="project" value="InterPro"/>
</dbReference>
<dbReference type="FunFam" id="1.25.40.10:FF:000073">
    <property type="entry name" value="Pentatricopeptide repeat-containing protein chloroplastic"/>
    <property type="match status" value="1"/>
</dbReference>
<protein>
    <submittedName>
        <fullName evidence="3">Pentatricopeptide repeat (PPR) superfamily protein</fullName>
    </submittedName>
</protein>
<dbReference type="Gene3D" id="1.25.40.10">
    <property type="entry name" value="Tetratricopeptide repeat domain"/>
    <property type="match status" value="1"/>
</dbReference>
<evidence type="ECO:0000313" key="4">
    <source>
        <dbReference type="Proteomes" id="UP000585474"/>
    </source>
</evidence>
<reference evidence="3 4" key="1">
    <citation type="submission" date="2019-07" db="EMBL/GenBank/DDBJ databases">
        <title>De Novo Assembly of kiwifruit Actinidia rufa.</title>
        <authorList>
            <person name="Sugita-Konishi S."/>
            <person name="Sato K."/>
            <person name="Mori E."/>
            <person name="Abe Y."/>
            <person name="Kisaki G."/>
            <person name="Hamano K."/>
            <person name="Suezawa K."/>
            <person name="Otani M."/>
            <person name="Fukuda T."/>
            <person name="Manabe T."/>
            <person name="Gomi K."/>
            <person name="Tabuchi M."/>
            <person name="Akimitsu K."/>
            <person name="Kataoka I."/>
        </authorList>
    </citation>
    <scope>NUCLEOTIDE SEQUENCE [LARGE SCALE GENOMIC DNA]</scope>
    <source>
        <strain evidence="4">cv. Fuchu</strain>
    </source>
</reference>
<dbReference type="InterPro" id="IPR002885">
    <property type="entry name" value="PPR_rpt"/>
</dbReference>
<feature type="repeat" description="PPR" evidence="2">
    <location>
        <begin position="195"/>
        <end position="229"/>
    </location>
</feature>
<name>A0A7J0FGN2_9ERIC</name>
<dbReference type="AlphaFoldDB" id="A0A7J0FGN2"/>
<dbReference type="InterPro" id="IPR046960">
    <property type="entry name" value="PPR_At4g14850-like_plant"/>
</dbReference>
<keyword evidence="4" id="KW-1185">Reference proteome</keyword>
<dbReference type="InterPro" id="IPR011990">
    <property type="entry name" value="TPR-like_helical_dom_sf"/>
</dbReference>
<evidence type="ECO:0000256" key="2">
    <source>
        <dbReference type="PROSITE-ProRule" id="PRU00708"/>
    </source>
</evidence>
<gene>
    <name evidence="3" type="ORF">Acr_12g0003810</name>
</gene>
<dbReference type="Pfam" id="PF01535">
    <property type="entry name" value="PPR"/>
    <property type="match status" value="2"/>
</dbReference>
<keyword evidence="1" id="KW-0677">Repeat</keyword>
<sequence length="394" mass="43862">MPTFESVDALIQVLNFVPIVGHGKLHPLKPCLQGSHNVRRLAPFSLANGREDIPLLNANMLDYNNVKAIERQQTRWNSQLRELAKHGHYHQSLDLYRQLLRPGDSPTSFTPFALKACAALLLPTAGTQLHATPSGPDANPTHPVHLGFGRCVHGFIVRCGLDMDLSVGNCFLTMYVRCGSIELARNLFDKMPVRELITWNAMISWYAQNGLATHALELYHEMESPGIIPDPVMLVGVLSSRVNLGAGKVGLNSEVIKLEPMTTGYYGLMSNIYTDTENSEGLIRVRVMMRERSLKRILGVVTLNKGRNHLFMAGDRSHPQTDEIYRLLNELEGLVKEIGGYKTNNQERRNEELVSGIGVHSEKLTIAFGLLNTGLGMKILVIKNLGYVKIFTCL</sequence>
<proteinExistence type="predicted"/>
<accession>A0A7J0FGN2</accession>
<dbReference type="PROSITE" id="PS51375">
    <property type="entry name" value="PPR"/>
    <property type="match status" value="1"/>
</dbReference>
<organism evidence="3 4">
    <name type="scientific">Actinidia rufa</name>
    <dbReference type="NCBI Taxonomy" id="165716"/>
    <lineage>
        <taxon>Eukaryota</taxon>
        <taxon>Viridiplantae</taxon>
        <taxon>Streptophyta</taxon>
        <taxon>Embryophyta</taxon>
        <taxon>Tracheophyta</taxon>
        <taxon>Spermatophyta</taxon>
        <taxon>Magnoliopsida</taxon>
        <taxon>eudicotyledons</taxon>
        <taxon>Gunneridae</taxon>
        <taxon>Pentapetalae</taxon>
        <taxon>asterids</taxon>
        <taxon>Ericales</taxon>
        <taxon>Actinidiaceae</taxon>
        <taxon>Actinidia</taxon>
    </lineage>
</organism>
<evidence type="ECO:0000313" key="3">
    <source>
        <dbReference type="EMBL" id="GFY97840.1"/>
    </source>
</evidence>
<dbReference type="GO" id="GO:0009451">
    <property type="term" value="P:RNA modification"/>
    <property type="evidence" value="ECO:0007669"/>
    <property type="project" value="InterPro"/>
</dbReference>
<dbReference type="NCBIfam" id="TIGR00756">
    <property type="entry name" value="PPR"/>
    <property type="match status" value="1"/>
</dbReference>
<comment type="caution">
    <text evidence="3">The sequence shown here is derived from an EMBL/GenBank/DDBJ whole genome shotgun (WGS) entry which is preliminary data.</text>
</comment>
<dbReference type="PANTHER" id="PTHR47926">
    <property type="entry name" value="PENTATRICOPEPTIDE REPEAT-CONTAINING PROTEIN"/>
    <property type="match status" value="1"/>
</dbReference>
<dbReference type="EMBL" id="BJWL01000012">
    <property type="protein sequence ID" value="GFY97840.1"/>
    <property type="molecule type" value="Genomic_DNA"/>
</dbReference>
<dbReference type="Proteomes" id="UP000585474">
    <property type="component" value="Unassembled WGS sequence"/>
</dbReference>